<dbReference type="Pfam" id="PF00296">
    <property type="entry name" value="Bac_luciferase"/>
    <property type="match status" value="1"/>
</dbReference>
<keyword evidence="7" id="KW-1185">Reference proteome</keyword>
<dbReference type="PANTHER" id="PTHR42847:SF4">
    <property type="entry name" value="ALKANESULFONATE MONOOXYGENASE-RELATED"/>
    <property type="match status" value="1"/>
</dbReference>
<protein>
    <submittedName>
        <fullName evidence="6">TIGR03619 family F420-dependent LLM class oxidoreductase</fullName>
    </submittedName>
</protein>
<dbReference type="SUPFAM" id="SSF51679">
    <property type="entry name" value="Bacterial luciferase-like"/>
    <property type="match status" value="1"/>
</dbReference>
<dbReference type="InterPro" id="IPR036661">
    <property type="entry name" value="Luciferase-like_sf"/>
</dbReference>
<dbReference type="EMBL" id="BAABKG010000002">
    <property type="protein sequence ID" value="GAA5145224.1"/>
    <property type="molecule type" value="Genomic_DNA"/>
</dbReference>
<keyword evidence="3" id="KW-0560">Oxidoreductase</keyword>
<name>A0ABP9PEB5_9ACTN</name>
<sequence>MARDLPEIGFGLPVSGSWATPPTMVHVARRAEALGYASLWTFQRTLTPAADGHHGGSPAFRSVHDALLPLALVAGHTERIRLGPATICAPLTPPAQLAKALTTLDHLCGGRLSAGLSIGWMAEEYAAAGVPFEGRGARMEEYLHCLTALLTDDPVAFEGEHYTVPPSHNALRPLQQPHPPVLLGGSVPAALRRAGRLAQGWIGGGNGAADDLERTVETVRDGAREAGRDPDAVRVLLRWVVELTDDDPGPDRSPGTGTAEQVLDDLAALRGRGATEVFVDLNFSRRVGSPDVDPAEALAHAERVLEALAPGQP</sequence>
<dbReference type="NCBIfam" id="TIGR03619">
    <property type="entry name" value="F420_Rv2161c"/>
    <property type="match status" value="1"/>
</dbReference>
<evidence type="ECO:0000256" key="4">
    <source>
        <dbReference type="ARBA" id="ARBA00023033"/>
    </source>
</evidence>
<keyword evidence="4" id="KW-0503">Monooxygenase</keyword>
<evidence type="ECO:0000256" key="1">
    <source>
        <dbReference type="ARBA" id="ARBA00022630"/>
    </source>
</evidence>
<evidence type="ECO:0000256" key="2">
    <source>
        <dbReference type="ARBA" id="ARBA00022643"/>
    </source>
</evidence>
<dbReference type="InterPro" id="IPR011251">
    <property type="entry name" value="Luciferase-like_dom"/>
</dbReference>
<evidence type="ECO:0000313" key="6">
    <source>
        <dbReference type="EMBL" id="GAA5145224.1"/>
    </source>
</evidence>
<dbReference type="RefSeq" id="WP_345456193.1">
    <property type="nucleotide sequence ID" value="NZ_BAABKG010000002.1"/>
</dbReference>
<reference evidence="7" key="1">
    <citation type="journal article" date="2019" name="Int. J. Syst. Evol. Microbiol.">
        <title>The Global Catalogue of Microorganisms (GCM) 10K type strain sequencing project: providing services to taxonomists for standard genome sequencing and annotation.</title>
        <authorList>
            <consortium name="The Broad Institute Genomics Platform"/>
            <consortium name="The Broad Institute Genome Sequencing Center for Infectious Disease"/>
            <person name="Wu L."/>
            <person name="Ma J."/>
        </authorList>
    </citation>
    <scope>NUCLEOTIDE SEQUENCE [LARGE SCALE GENOMIC DNA]</scope>
    <source>
        <strain evidence="7">JCM 18459</strain>
    </source>
</reference>
<evidence type="ECO:0000256" key="3">
    <source>
        <dbReference type="ARBA" id="ARBA00023002"/>
    </source>
</evidence>
<organism evidence="6 7">
    <name type="scientific">Nocardioides marinquilinus</name>
    <dbReference type="NCBI Taxonomy" id="1210400"/>
    <lineage>
        <taxon>Bacteria</taxon>
        <taxon>Bacillati</taxon>
        <taxon>Actinomycetota</taxon>
        <taxon>Actinomycetes</taxon>
        <taxon>Propionibacteriales</taxon>
        <taxon>Nocardioidaceae</taxon>
        <taxon>Nocardioides</taxon>
    </lineage>
</organism>
<gene>
    <name evidence="6" type="ORF">GCM10023340_14170</name>
</gene>
<dbReference type="InterPro" id="IPR019921">
    <property type="entry name" value="Lucif-like_OxRdtase_Rv2161c"/>
</dbReference>
<accession>A0ABP9PEB5</accession>
<keyword evidence="1" id="KW-0285">Flavoprotein</keyword>
<feature type="domain" description="Luciferase-like" evidence="5">
    <location>
        <begin position="20"/>
        <end position="246"/>
    </location>
</feature>
<comment type="caution">
    <text evidence="6">The sequence shown here is derived from an EMBL/GenBank/DDBJ whole genome shotgun (WGS) entry which is preliminary data.</text>
</comment>
<dbReference type="PANTHER" id="PTHR42847">
    <property type="entry name" value="ALKANESULFONATE MONOOXYGENASE"/>
    <property type="match status" value="1"/>
</dbReference>
<dbReference type="InterPro" id="IPR050172">
    <property type="entry name" value="SsuD_RutA_monooxygenase"/>
</dbReference>
<evidence type="ECO:0000313" key="7">
    <source>
        <dbReference type="Proteomes" id="UP001500221"/>
    </source>
</evidence>
<evidence type="ECO:0000259" key="5">
    <source>
        <dbReference type="Pfam" id="PF00296"/>
    </source>
</evidence>
<dbReference type="Proteomes" id="UP001500221">
    <property type="component" value="Unassembled WGS sequence"/>
</dbReference>
<dbReference type="Gene3D" id="3.20.20.30">
    <property type="entry name" value="Luciferase-like domain"/>
    <property type="match status" value="1"/>
</dbReference>
<keyword evidence="2" id="KW-0288">FMN</keyword>
<proteinExistence type="predicted"/>